<dbReference type="EMBL" id="JAOPHQ010001716">
    <property type="protein sequence ID" value="KAK0149798.1"/>
    <property type="molecule type" value="Genomic_DNA"/>
</dbReference>
<name>A0AA47MZW7_MERPO</name>
<evidence type="ECO:0000313" key="2">
    <source>
        <dbReference type="EMBL" id="KAK0149798.1"/>
    </source>
</evidence>
<reference evidence="2" key="1">
    <citation type="journal article" date="2023" name="Front. Mar. Sci.">
        <title>A new Merluccius polli reference genome to investigate the effects of global change in West African waters.</title>
        <authorList>
            <person name="Mateo J.L."/>
            <person name="Blanco-Fernandez C."/>
            <person name="Garcia-Vazquez E."/>
            <person name="Machado-Schiaffino G."/>
        </authorList>
    </citation>
    <scope>NUCLEOTIDE SEQUENCE</scope>
    <source>
        <strain evidence="2">C29</strain>
        <tissue evidence="2">Fin</tissue>
    </source>
</reference>
<evidence type="ECO:0000313" key="3">
    <source>
        <dbReference type="Proteomes" id="UP001174136"/>
    </source>
</evidence>
<proteinExistence type="predicted"/>
<dbReference type="Proteomes" id="UP001174136">
    <property type="component" value="Unassembled WGS sequence"/>
</dbReference>
<sequence length="384" mass="42473">MMQRSQDGPRHSTPTGGSDTLHQFSDMILQLGSQIGDSIVAKLMSSGAIGNVSQISAPSHNQVTQPCSNANTSNENTHVRIIVKSDKEPIIFRGDQTDKYTVTEWVDLMKSYIRKQDHDVSLQTEEVMGRLMGKARDVVKIGLRSDPALSASCTPDVIYNILIQYFSSTSSCLPLQDFYSTLPNLGENPIDYWIRLNKAADMTEEGLKQQGRLMDNMGGEIAKMFVKHCPGPNPEFASVFKYKQIHKWTPKEIQMRVDEYQRERVFSARMYLPKTHAAALVCHEAHTEPHYACGMGTSSADSVFASYPSWGFATSLTLTCPVPQPAAVFLSSPSEPKAISPSLVSEPTTDSPSCSSPRGRFPLLYYRASCLQVNSRVVMLCSVS</sequence>
<comment type="caution">
    <text evidence="2">The sequence shown here is derived from an EMBL/GenBank/DDBJ whole genome shotgun (WGS) entry which is preliminary data.</text>
</comment>
<protein>
    <submittedName>
        <fullName evidence="2">Uncharacterized protein</fullName>
    </submittedName>
</protein>
<organism evidence="2 3">
    <name type="scientific">Merluccius polli</name>
    <name type="common">Benguela hake</name>
    <name type="synonym">Merluccius cadenati</name>
    <dbReference type="NCBI Taxonomy" id="89951"/>
    <lineage>
        <taxon>Eukaryota</taxon>
        <taxon>Metazoa</taxon>
        <taxon>Chordata</taxon>
        <taxon>Craniata</taxon>
        <taxon>Vertebrata</taxon>
        <taxon>Euteleostomi</taxon>
        <taxon>Actinopterygii</taxon>
        <taxon>Neopterygii</taxon>
        <taxon>Teleostei</taxon>
        <taxon>Neoteleostei</taxon>
        <taxon>Acanthomorphata</taxon>
        <taxon>Zeiogadaria</taxon>
        <taxon>Gadariae</taxon>
        <taxon>Gadiformes</taxon>
        <taxon>Gadoidei</taxon>
        <taxon>Merlucciidae</taxon>
        <taxon>Merluccius</taxon>
    </lineage>
</organism>
<accession>A0AA47MZW7</accession>
<keyword evidence="3" id="KW-1185">Reference proteome</keyword>
<evidence type="ECO:0000256" key="1">
    <source>
        <dbReference type="SAM" id="MobiDB-lite"/>
    </source>
</evidence>
<dbReference type="AlphaFoldDB" id="A0AA47MZW7"/>
<feature type="region of interest" description="Disordered" evidence="1">
    <location>
        <begin position="1"/>
        <end position="21"/>
    </location>
</feature>
<gene>
    <name evidence="2" type="ORF">N1851_009453</name>
</gene>